<dbReference type="InterPro" id="IPR026019">
    <property type="entry name" value="Ribul_P_3_epim"/>
</dbReference>
<dbReference type="AlphaFoldDB" id="A0A0P6XVR4"/>
<dbReference type="GO" id="GO:0046872">
    <property type="term" value="F:metal ion binding"/>
    <property type="evidence" value="ECO:0007669"/>
    <property type="project" value="UniProtKB-UniRule"/>
</dbReference>
<keyword evidence="10 11" id="KW-0119">Carbohydrate metabolism</keyword>
<feature type="binding site" evidence="10 13">
    <location>
        <position position="34"/>
    </location>
    <ligand>
        <name>a divalent metal cation</name>
        <dbReference type="ChEBI" id="CHEBI:60240"/>
    </ligand>
</feature>
<dbReference type="FunFam" id="3.20.20.70:FF:000004">
    <property type="entry name" value="Ribulose-phosphate 3-epimerase"/>
    <property type="match status" value="1"/>
</dbReference>
<comment type="cofactor">
    <cofactor evidence="5">
        <name>Fe(2+)</name>
        <dbReference type="ChEBI" id="CHEBI:29033"/>
    </cofactor>
</comment>
<evidence type="ECO:0000256" key="13">
    <source>
        <dbReference type="PIRSR" id="PIRSR001461-2"/>
    </source>
</evidence>
<dbReference type="GO" id="GO:0019323">
    <property type="term" value="P:pentose catabolic process"/>
    <property type="evidence" value="ECO:0007669"/>
    <property type="project" value="UniProtKB-UniRule"/>
</dbReference>
<comment type="cofactor">
    <cofactor evidence="2">
        <name>Mn(2+)</name>
        <dbReference type="ChEBI" id="CHEBI:29035"/>
    </cofactor>
</comment>
<keyword evidence="16" id="KW-1185">Reference proteome</keyword>
<keyword evidence="13" id="KW-0862">Zinc</keyword>
<dbReference type="PIRSF" id="PIRSF001461">
    <property type="entry name" value="RPE"/>
    <property type="match status" value="1"/>
</dbReference>
<evidence type="ECO:0000256" key="10">
    <source>
        <dbReference type="HAMAP-Rule" id="MF_02227"/>
    </source>
</evidence>
<dbReference type="InterPro" id="IPR013785">
    <property type="entry name" value="Aldolase_TIM"/>
</dbReference>
<dbReference type="PANTHER" id="PTHR11749">
    <property type="entry name" value="RIBULOSE-5-PHOSPHATE-3-EPIMERASE"/>
    <property type="match status" value="1"/>
</dbReference>
<feature type="active site" description="Proton acceptor" evidence="10 12">
    <location>
        <position position="36"/>
    </location>
</feature>
<dbReference type="PATRIC" id="fig|869279.4.peg.2437"/>
<dbReference type="PROSITE" id="PS01086">
    <property type="entry name" value="RIBUL_P_3_EPIMER_2"/>
    <property type="match status" value="1"/>
</dbReference>
<feature type="binding site" evidence="10 13">
    <location>
        <position position="67"/>
    </location>
    <ligand>
        <name>a divalent metal cation</name>
        <dbReference type="ChEBI" id="CHEBI:60240"/>
    </ligand>
</feature>
<dbReference type="Proteomes" id="UP000050544">
    <property type="component" value="Unassembled WGS sequence"/>
</dbReference>
<evidence type="ECO:0000256" key="1">
    <source>
        <dbReference type="ARBA" id="ARBA00001782"/>
    </source>
</evidence>
<dbReference type="Gene3D" id="3.20.20.70">
    <property type="entry name" value="Aldolase class I"/>
    <property type="match status" value="1"/>
</dbReference>
<protein>
    <recommendedName>
        <fullName evidence="7 10">Ribulose-phosphate 3-epimerase</fullName>
        <ecNumber evidence="7 10">5.1.3.1</ecNumber>
    </recommendedName>
</protein>
<sequence length="220" mass="23806">MDEIILSASILSADFAHLADEIRQAEAAGVDWLHIDVMDGHFVPNITMGPFIVETCRRVSTLPLDVHLMIEKPERYIEAFIHAGANYVSVHVEGNPNIHRTLQTIRSLGAKAGIVLNPGTPTCAISALIPAVDFILVMTVNPGYSGQTFLPETLSKISEIKALLERYQSSALIQVDGGINPTTLPLAYQAGARVFVAATAIFKHPQGVQEGVKSLREAIK</sequence>
<dbReference type="EC" id="5.1.3.1" evidence="7 10"/>
<dbReference type="SUPFAM" id="SSF51366">
    <property type="entry name" value="Ribulose-phoshate binding barrel"/>
    <property type="match status" value="1"/>
</dbReference>
<feature type="binding site" evidence="10">
    <location>
        <begin position="176"/>
        <end position="178"/>
    </location>
    <ligand>
        <name>substrate</name>
    </ligand>
</feature>
<evidence type="ECO:0000256" key="9">
    <source>
        <dbReference type="ARBA" id="ARBA00023235"/>
    </source>
</evidence>
<comment type="cofactor">
    <cofactor evidence="3">
        <name>Co(2+)</name>
        <dbReference type="ChEBI" id="CHEBI:48828"/>
    </cofactor>
</comment>
<comment type="cofactor">
    <cofactor evidence="10 13">
        <name>a divalent metal cation</name>
        <dbReference type="ChEBI" id="CHEBI:60240"/>
    </cofactor>
    <text evidence="10 13">Binds 1 divalent metal cation per subunit.</text>
</comment>
<dbReference type="EMBL" id="LGKO01000004">
    <property type="protein sequence ID" value="KPL83268.1"/>
    <property type="molecule type" value="Genomic_DNA"/>
</dbReference>
<dbReference type="NCBIfam" id="TIGR01163">
    <property type="entry name" value="rpe"/>
    <property type="match status" value="1"/>
</dbReference>
<keyword evidence="8 10" id="KW-0479">Metal-binding</keyword>
<feature type="binding site" evidence="10 14">
    <location>
        <position position="67"/>
    </location>
    <ligand>
        <name>substrate</name>
    </ligand>
</feature>
<dbReference type="InterPro" id="IPR011060">
    <property type="entry name" value="RibuloseP-bd_barrel"/>
</dbReference>
<dbReference type="GO" id="GO:0004750">
    <property type="term" value="F:D-ribulose-phosphate 3-epimerase activity"/>
    <property type="evidence" value="ECO:0007669"/>
    <property type="project" value="UniProtKB-UniRule"/>
</dbReference>
<organism evidence="15 16">
    <name type="scientific">Thermanaerothrix daxensis</name>
    <dbReference type="NCBI Taxonomy" id="869279"/>
    <lineage>
        <taxon>Bacteria</taxon>
        <taxon>Bacillati</taxon>
        <taxon>Chloroflexota</taxon>
        <taxon>Anaerolineae</taxon>
        <taxon>Anaerolineales</taxon>
        <taxon>Anaerolineaceae</taxon>
        <taxon>Thermanaerothrix</taxon>
    </lineage>
</organism>
<dbReference type="Pfam" id="PF00834">
    <property type="entry name" value="Ribul_P_3_epim"/>
    <property type="match status" value="1"/>
</dbReference>
<dbReference type="RefSeq" id="WP_054521686.1">
    <property type="nucleotide sequence ID" value="NZ_LGKO01000004.1"/>
</dbReference>
<keyword evidence="9 10" id="KW-0413">Isomerase</keyword>
<comment type="similarity">
    <text evidence="6 10 11">Belongs to the ribulose-phosphate 3-epimerase family.</text>
</comment>
<evidence type="ECO:0000256" key="8">
    <source>
        <dbReference type="ARBA" id="ARBA00022723"/>
    </source>
</evidence>
<feature type="binding site" evidence="14">
    <location>
        <position position="178"/>
    </location>
    <ligand>
        <name>substrate</name>
    </ligand>
</feature>
<dbReference type="GO" id="GO:0005737">
    <property type="term" value="C:cytoplasm"/>
    <property type="evidence" value="ECO:0007669"/>
    <property type="project" value="UniProtKB-ARBA"/>
</dbReference>
<feature type="binding site" evidence="10 14">
    <location>
        <position position="9"/>
    </location>
    <ligand>
        <name>substrate</name>
    </ligand>
</feature>
<evidence type="ECO:0000256" key="2">
    <source>
        <dbReference type="ARBA" id="ARBA00001936"/>
    </source>
</evidence>
<feature type="active site" description="Proton donor" evidence="10 12">
    <location>
        <position position="176"/>
    </location>
</feature>
<dbReference type="CDD" id="cd00429">
    <property type="entry name" value="RPE"/>
    <property type="match status" value="1"/>
</dbReference>
<dbReference type="STRING" id="869279.SE15_08535"/>
<dbReference type="GO" id="GO:0006098">
    <property type="term" value="P:pentose-phosphate shunt"/>
    <property type="evidence" value="ECO:0007669"/>
    <property type="project" value="UniProtKB-UniRule"/>
</dbReference>
<comment type="cofactor">
    <cofactor evidence="4">
        <name>Zn(2+)</name>
        <dbReference type="ChEBI" id="CHEBI:29105"/>
    </cofactor>
</comment>
<gene>
    <name evidence="10" type="primary">rpe</name>
    <name evidence="15" type="ORF">SE15_08535</name>
</gene>
<feature type="binding site" evidence="14">
    <location>
        <begin position="198"/>
        <end position="199"/>
    </location>
    <ligand>
        <name>substrate</name>
    </ligand>
</feature>
<evidence type="ECO:0000256" key="6">
    <source>
        <dbReference type="ARBA" id="ARBA00009541"/>
    </source>
</evidence>
<comment type="caution">
    <text evidence="10">Lacks conserved residue(s) required for the propagation of feature annotation.</text>
</comment>
<proteinExistence type="inferred from homology"/>
<dbReference type="OrthoDB" id="1645589at2"/>
<evidence type="ECO:0000256" key="14">
    <source>
        <dbReference type="PIRSR" id="PIRSR001461-3"/>
    </source>
</evidence>
<evidence type="ECO:0000256" key="5">
    <source>
        <dbReference type="ARBA" id="ARBA00001954"/>
    </source>
</evidence>
<evidence type="ECO:0000313" key="15">
    <source>
        <dbReference type="EMBL" id="KPL83268.1"/>
    </source>
</evidence>
<comment type="caution">
    <text evidence="15">The sequence shown here is derived from an EMBL/GenBank/DDBJ whole genome shotgun (WGS) entry which is preliminary data.</text>
</comment>
<feature type="binding site" evidence="10 13">
    <location>
        <position position="36"/>
    </location>
    <ligand>
        <name>a divalent metal cation</name>
        <dbReference type="ChEBI" id="CHEBI:60240"/>
    </ligand>
</feature>
<dbReference type="InterPro" id="IPR000056">
    <property type="entry name" value="Ribul_P_3_epim-like"/>
</dbReference>
<reference evidence="15 16" key="1">
    <citation type="submission" date="2015-07" db="EMBL/GenBank/DDBJ databases">
        <title>Whole genome sequence of Thermanaerothrix daxensis DSM 23592.</title>
        <authorList>
            <person name="Hemp J."/>
            <person name="Ward L.M."/>
            <person name="Pace L.A."/>
            <person name="Fischer W.W."/>
        </authorList>
    </citation>
    <scope>NUCLEOTIDE SEQUENCE [LARGE SCALE GENOMIC DNA]</scope>
    <source>
        <strain evidence="15 16">GNS-1</strain>
    </source>
</reference>
<evidence type="ECO:0000256" key="7">
    <source>
        <dbReference type="ARBA" id="ARBA00013188"/>
    </source>
</evidence>
<comment type="function">
    <text evidence="10">Catalyzes the reversible epimerization of D-ribulose 5-phosphate to D-xylulose 5-phosphate.</text>
</comment>
<dbReference type="HAMAP" id="MF_02227">
    <property type="entry name" value="RPE"/>
    <property type="match status" value="1"/>
</dbReference>
<dbReference type="NCBIfam" id="NF004076">
    <property type="entry name" value="PRK05581.1-4"/>
    <property type="match status" value="1"/>
</dbReference>
<keyword evidence="13" id="KW-0464">Manganese</keyword>
<feature type="binding site" evidence="10 13">
    <location>
        <position position="176"/>
    </location>
    <ligand>
        <name>a divalent metal cation</name>
        <dbReference type="ChEBI" id="CHEBI:60240"/>
    </ligand>
</feature>
<comment type="pathway">
    <text evidence="10">Carbohydrate degradation.</text>
</comment>
<evidence type="ECO:0000256" key="3">
    <source>
        <dbReference type="ARBA" id="ARBA00001941"/>
    </source>
</evidence>
<accession>A0A0P6XVR4</accession>
<evidence type="ECO:0000256" key="4">
    <source>
        <dbReference type="ARBA" id="ARBA00001947"/>
    </source>
</evidence>
<evidence type="ECO:0000256" key="12">
    <source>
        <dbReference type="PIRSR" id="PIRSR001461-1"/>
    </source>
</evidence>
<keyword evidence="13" id="KW-0170">Cobalt</keyword>
<evidence type="ECO:0000256" key="11">
    <source>
        <dbReference type="PIRNR" id="PIRNR001461"/>
    </source>
</evidence>
<feature type="binding site" evidence="10 14">
    <location>
        <begin position="143"/>
        <end position="146"/>
    </location>
    <ligand>
        <name>substrate</name>
    </ligand>
</feature>
<name>A0A0P6XVR4_9CHLR</name>
<evidence type="ECO:0000313" key="16">
    <source>
        <dbReference type="Proteomes" id="UP000050544"/>
    </source>
</evidence>
<comment type="catalytic activity">
    <reaction evidence="1 10 11">
        <text>D-ribulose 5-phosphate = D-xylulose 5-phosphate</text>
        <dbReference type="Rhea" id="RHEA:13677"/>
        <dbReference type="ChEBI" id="CHEBI:57737"/>
        <dbReference type="ChEBI" id="CHEBI:58121"/>
        <dbReference type="EC" id="5.1.3.1"/>
    </reaction>
</comment>
<dbReference type="PROSITE" id="PS01085">
    <property type="entry name" value="RIBUL_P_3_EPIMER_1"/>
    <property type="match status" value="1"/>
</dbReference>